<dbReference type="eggNOG" id="ENOG5032B4P">
    <property type="taxonomic scope" value="Bacteria"/>
</dbReference>
<dbReference type="InterPro" id="IPR025474">
    <property type="entry name" value="DUF4325"/>
</dbReference>
<dbReference type="RefSeq" id="WP_002599072.1">
    <property type="nucleotide sequence ID" value="NZ_CAUWHC010000010.1"/>
</dbReference>
<evidence type="ECO:0000313" key="3">
    <source>
        <dbReference type="Proteomes" id="UP000013097"/>
    </source>
</evidence>
<keyword evidence="3" id="KW-1185">Reference proteome</keyword>
<organism evidence="2 3">
    <name type="scientific">Clostridium thermobutyricum</name>
    <dbReference type="NCBI Taxonomy" id="29372"/>
    <lineage>
        <taxon>Bacteria</taxon>
        <taxon>Bacillati</taxon>
        <taxon>Bacillota</taxon>
        <taxon>Clostridia</taxon>
        <taxon>Eubacteriales</taxon>
        <taxon>Clostridiaceae</taxon>
        <taxon>Clostridium</taxon>
    </lineage>
</organism>
<sequence length="89" mass="10211">MMINVREFLGENFGIEDAIFLREAIKDSEEAVVLDFEGLDRVPSTFFISLFQDLINERGREAIFNNVSVKNLTNSRDFSRVVMGTTFLN</sequence>
<gene>
    <name evidence="2" type="ORF">HMPREF1092_02612</name>
</gene>
<evidence type="ECO:0000259" key="1">
    <source>
        <dbReference type="Pfam" id="PF14213"/>
    </source>
</evidence>
<comment type="caution">
    <text evidence="2">The sequence shown here is derived from an EMBL/GenBank/DDBJ whole genome shotgun (WGS) entry which is preliminary data.</text>
</comment>
<feature type="domain" description="DUF4325" evidence="1">
    <location>
        <begin position="20"/>
        <end position="75"/>
    </location>
</feature>
<accession>N9WC42</accession>
<protein>
    <recommendedName>
        <fullName evidence="1">DUF4325 domain-containing protein</fullName>
    </recommendedName>
</protein>
<dbReference type="AlphaFoldDB" id="N9WC42"/>
<dbReference type="Pfam" id="PF14213">
    <property type="entry name" value="DUF4325"/>
    <property type="match status" value="1"/>
</dbReference>
<evidence type="ECO:0000313" key="2">
    <source>
        <dbReference type="EMBL" id="ENZ00445.1"/>
    </source>
</evidence>
<dbReference type="HOGENOM" id="CLU_188961_0_0_9"/>
<dbReference type="EMBL" id="AGYT01000014">
    <property type="protein sequence ID" value="ENZ00445.1"/>
    <property type="molecule type" value="Genomic_DNA"/>
</dbReference>
<dbReference type="PATRIC" id="fig|999411.4.peg.2553"/>
<name>N9WC42_9CLOT</name>
<reference evidence="2 3" key="1">
    <citation type="submission" date="2013-01" db="EMBL/GenBank/DDBJ databases">
        <title>The Genome Sequence of Clostridium colicanis 209318.</title>
        <authorList>
            <consortium name="The Broad Institute Genome Sequencing Platform"/>
            <person name="Earl A."/>
            <person name="Ward D."/>
            <person name="Feldgarden M."/>
            <person name="Gevers D."/>
            <person name="Courvalin P."/>
            <person name="Lambert T."/>
            <person name="Walker B."/>
            <person name="Young S.K."/>
            <person name="Zeng Q."/>
            <person name="Gargeya S."/>
            <person name="Fitzgerald M."/>
            <person name="Haas B."/>
            <person name="Abouelleil A."/>
            <person name="Alvarado L."/>
            <person name="Arachchi H.M."/>
            <person name="Berlin A.M."/>
            <person name="Chapman S.B."/>
            <person name="Dewar J."/>
            <person name="Goldberg J."/>
            <person name="Griggs A."/>
            <person name="Gujja S."/>
            <person name="Hansen M."/>
            <person name="Howarth C."/>
            <person name="Imamovic A."/>
            <person name="Larimer J."/>
            <person name="McCowan C."/>
            <person name="Murphy C."/>
            <person name="Neiman D."/>
            <person name="Pearson M."/>
            <person name="Priest M."/>
            <person name="Roberts A."/>
            <person name="Saif S."/>
            <person name="Shea T."/>
            <person name="Sisk P."/>
            <person name="Sykes S."/>
            <person name="Wortman J."/>
            <person name="Nusbaum C."/>
            <person name="Birren B."/>
        </authorList>
    </citation>
    <scope>NUCLEOTIDE SEQUENCE [LARGE SCALE GENOMIC DNA]</scope>
    <source>
        <strain evidence="2 3">209318</strain>
    </source>
</reference>
<proteinExistence type="predicted"/>
<dbReference type="Proteomes" id="UP000013097">
    <property type="component" value="Unassembled WGS sequence"/>
</dbReference>